<dbReference type="PANTHER" id="PTHR24363">
    <property type="entry name" value="SERINE/THREONINE PROTEIN KINASE"/>
    <property type="match status" value="1"/>
</dbReference>
<feature type="domain" description="Protein kinase" evidence="11">
    <location>
        <begin position="15"/>
        <end position="282"/>
    </location>
</feature>
<name>A0A6J4VM44_9CYAN</name>
<organism evidence="12">
    <name type="scientific">uncultured Synechococcales cyanobacterium</name>
    <dbReference type="NCBI Taxonomy" id="1936017"/>
    <lineage>
        <taxon>Bacteria</taxon>
        <taxon>Bacillati</taxon>
        <taxon>Cyanobacteriota</taxon>
        <taxon>Cyanophyceae</taxon>
        <taxon>Synechococcales</taxon>
        <taxon>environmental samples</taxon>
    </lineage>
</organism>
<keyword evidence="4 9" id="KW-0547">Nucleotide-binding</keyword>
<evidence type="ECO:0000256" key="8">
    <source>
        <dbReference type="ARBA" id="ARBA00048679"/>
    </source>
</evidence>
<feature type="binding site" evidence="9">
    <location>
        <position position="45"/>
    </location>
    <ligand>
        <name>ATP</name>
        <dbReference type="ChEBI" id="CHEBI:30616"/>
    </ligand>
</feature>
<dbReference type="InterPro" id="IPR017441">
    <property type="entry name" value="Protein_kinase_ATP_BS"/>
</dbReference>
<evidence type="ECO:0000256" key="1">
    <source>
        <dbReference type="ARBA" id="ARBA00012513"/>
    </source>
</evidence>
<dbReference type="InterPro" id="IPR000719">
    <property type="entry name" value="Prot_kinase_dom"/>
</dbReference>
<comment type="catalytic activity">
    <reaction evidence="8">
        <text>L-seryl-[protein] + ATP = O-phospho-L-seryl-[protein] + ADP + H(+)</text>
        <dbReference type="Rhea" id="RHEA:17989"/>
        <dbReference type="Rhea" id="RHEA-COMP:9863"/>
        <dbReference type="Rhea" id="RHEA-COMP:11604"/>
        <dbReference type="ChEBI" id="CHEBI:15378"/>
        <dbReference type="ChEBI" id="CHEBI:29999"/>
        <dbReference type="ChEBI" id="CHEBI:30616"/>
        <dbReference type="ChEBI" id="CHEBI:83421"/>
        <dbReference type="ChEBI" id="CHEBI:456216"/>
        <dbReference type="EC" id="2.7.11.1"/>
    </reaction>
</comment>
<dbReference type="EC" id="2.7.11.1" evidence="1"/>
<keyword evidence="10" id="KW-1133">Transmembrane helix</keyword>
<dbReference type="PANTHER" id="PTHR24363:SF0">
    <property type="entry name" value="SERINE_THREONINE KINASE LIKE DOMAIN CONTAINING 1"/>
    <property type="match status" value="1"/>
</dbReference>
<evidence type="ECO:0000256" key="4">
    <source>
        <dbReference type="ARBA" id="ARBA00022741"/>
    </source>
</evidence>
<dbReference type="EMBL" id="CADCWO010000178">
    <property type="protein sequence ID" value="CAA9582757.1"/>
    <property type="molecule type" value="Genomic_DNA"/>
</dbReference>
<dbReference type="PROSITE" id="PS00109">
    <property type="entry name" value="PROTEIN_KINASE_TYR"/>
    <property type="match status" value="1"/>
</dbReference>
<dbReference type="Pfam" id="PF00069">
    <property type="entry name" value="Pkinase"/>
    <property type="match status" value="1"/>
</dbReference>
<keyword evidence="2" id="KW-0723">Serine/threonine-protein kinase</keyword>
<comment type="catalytic activity">
    <reaction evidence="7">
        <text>L-threonyl-[protein] + ATP = O-phospho-L-threonyl-[protein] + ADP + H(+)</text>
        <dbReference type="Rhea" id="RHEA:46608"/>
        <dbReference type="Rhea" id="RHEA-COMP:11060"/>
        <dbReference type="Rhea" id="RHEA-COMP:11605"/>
        <dbReference type="ChEBI" id="CHEBI:15378"/>
        <dbReference type="ChEBI" id="CHEBI:30013"/>
        <dbReference type="ChEBI" id="CHEBI:30616"/>
        <dbReference type="ChEBI" id="CHEBI:61977"/>
        <dbReference type="ChEBI" id="CHEBI:456216"/>
        <dbReference type="EC" id="2.7.11.1"/>
    </reaction>
</comment>
<proteinExistence type="predicted"/>
<dbReference type="PROSITE" id="PS50011">
    <property type="entry name" value="PROTEIN_KINASE_DOM"/>
    <property type="match status" value="1"/>
</dbReference>
<keyword evidence="5 12" id="KW-0418">Kinase</keyword>
<keyword evidence="10" id="KW-0812">Transmembrane</keyword>
<protein>
    <recommendedName>
        <fullName evidence="1">non-specific serine/threonine protein kinase</fullName>
        <ecNumber evidence="1">2.7.11.1</ecNumber>
    </recommendedName>
</protein>
<dbReference type="GO" id="GO:0004674">
    <property type="term" value="F:protein serine/threonine kinase activity"/>
    <property type="evidence" value="ECO:0007669"/>
    <property type="project" value="UniProtKB-KW"/>
</dbReference>
<evidence type="ECO:0000256" key="5">
    <source>
        <dbReference type="ARBA" id="ARBA00022777"/>
    </source>
</evidence>
<evidence type="ECO:0000256" key="10">
    <source>
        <dbReference type="SAM" id="Phobius"/>
    </source>
</evidence>
<evidence type="ECO:0000313" key="12">
    <source>
        <dbReference type="EMBL" id="CAA9582757.1"/>
    </source>
</evidence>
<dbReference type="CDD" id="cd14014">
    <property type="entry name" value="STKc_PknB_like"/>
    <property type="match status" value="1"/>
</dbReference>
<feature type="transmembrane region" description="Helical" evidence="10">
    <location>
        <begin position="348"/>
        <end position="369"/>
    </location>
</feature>
<dbReference type="InterPro" id="IPR011009">
    <property type="entry name" value="Kinase-like_dom_sf"/>
</dbReference>
<dbReference type="Gene3D" id="2.60.120.380">
    <property type="match status" value="2"/>
</dbReference>
<reference evidence="12" key="1">
    <citation type="submission" date="2020-02" db="EMBL/GenBank/DDBJ databases">
        <authorList>
            <person name="Meier V. D."/>
        </authorList>
    </citation>
    <scope>NUCLEOTIDE SEQUENCE</scope>
    <source>
        <strain evidence="12">AVDCRST_MAG81</strain>
    </source>
</reference>
<dbReference type="InterPro" id="IPR008266">
    <property type="entry name" value="Tyr_kinase_AS"/>
</dbReference>
<gene>
    <name evidence="12" type="ORF">AVDCRST_MAG81-3293</name>
</gene>
<evidence type="ECO:0000256" key="9">
    <source>
        <dbReference type="PROSITE-ProRule" id="PRU10141"/>
    </source>
</evidence>
<dbReference type="Gene3D" id="1.10.510.10">
    <property type="entry name" value="Transferase(Phosphotransferase) domain 1"/>
    <property type="match status" value="1"/>
</dbReference>
<keyword evidence="3" id="KW-0808">Transferase</keyword>
<keyword evidence="10" id="KW-0472">Membrane</keyword>
<evidence type="ECO:0000256" key="7">
    <source>
        <dbReference type="ARBA" id="ARBA00047899"/>
    </source>
</evidence>
<sequence length="625" mass="68681">MRPPIPIGTVLQNRYQLVSILGQGGFARTYLAKDQGRFDELCALKEFIPSQSSAFVLEKSKELFQREAAVLYQVQHPQIPQFRATFEYNLEESPRLFLVQDYVEGKTYHELLNARKAQGYTFSEAEVRSLLQQVLPVLDYIHSKGIIHRDISPDNLILRDQDQQPVLIDFGVVKEIVTRLHTPEGRAPVTTVGKLGYAPGEQLQTGRAYPSSDLYALAATAVVLLTGRESSELYDDTILSWHWQKWVAVSSGFGQILQQMLQYRPGDRYQSANEVMAALQALPQPTAVSSTTQRQSQTVSQAVAANPSLTQVRTIAVDQANVAISRGPSKSEAVIPPVTHRSLWDNPVAVGLIGIILALLTAFVSWSFVRELLQRRTLQSTPKVMVSPTALPSLSPSPDPVSYNRPLALLPDDQVSVQGTLQPNQTINYVIQGEQGQQLTLNLSGQGTVMSLFGPEQEPIVQRVNTWEGTVPATGDYYIQLKPVPGVSQSSYQLAVAIANPVPATPIATPTPTPSPEPASPSAEVDVEQVRFAPGETAQRMTDKASPGRVKRYIVNARADQVLATQVIDGTVTLDIRTPDGELINEASKVLSWESELPVSGDYQIDVIAQDETDFTLNVDVRNLQ</sequence>
<accession>A0A6J4VM44</accession>
<dbReference type="GO" id="GO:0005524">
    <property type="term" value="F:ATP binding"/>
    <property type="evidence" value="ECO:0007669"/>
    <property type="project" value="UniProtKB-UniRule"/>
</dbReference>
<dbReference type="Gene3D" id="3.30.200.20">
    <property type="entry name" value="Phosphorylase Kinase, domain 1"/>
    <property type="match status" value="1"/>
</dbReference>
<dbReference type="AlphaFoldDB" id="A0A6J4VM44"/>
<evidence type="ECO:0000256" key="6">
    <source>
        <dbReference type="ARBA" id="ARBA00022840"/>
    </source>
</evidence>
<evidence type="ECO:0000256" key="3">
    <source>
        <dbReference type="ARBA" id="ARBA00022679"/>
    </source>
</evidence>
<evidence type="ECO:0000259" key="11">
    <source>
        <dbReference type="PROSITE" id="PS50011"/>
    </source>
</evidence>
<evidence type="ECO:0000256" key="2">
    <source>
        <dbReference type="ARBA" id="ARBA00022527"/>
    </source>
</evidence>
<keyword evidence="6 9" id="KW-0067">ATP-binding</keyword>
<dbReference type="SUPFAM" id="SSF56112">
    <property type="entry name" value="Protein kinase-like (PK-like)"/>
    <property type="match status" value="1"/>
</dbReference>
<dbReference type="PROSITE" id="PS00107">
    <property type="entry name" value="PROTEIN_KINASE_ATP"/>
    <property type="match status" value="1"/>
</dbReference>